<feature type="domain" description="HTH lysR-type" evidence="6">
    <location>
        <begin position="4"/>
        <end position="60"/>
    </location>
</feature>
<dbReference type="NCBIfam" id="TIGR03298">
    <property type="entry name" value="argP"/>
    <property type="match status" value="1"/>
</dbReference>
<proteinExistence type="inferred from homology"/>
<comment type="similarity">
    <text evidence="1">Belongs to the LysR transcriptional regulatory family.</text>
</comment>
<dbReference type="InterPro" id="IPR050176">
    <property type="entry name" value="LTTR"/>
</dbReference>
<gene>
    <name evidence="7" type="ORF">ACFFVD_08020</name>
</gene>
<dbReference type="PANTHER" id="PTHR30579:SF2">
    <property type="entry name" value="HTH-TYPE TRANSCRIPTIONAL REGULATOR ARGP"/>
    <property type="match status" value="1"/>
</dbReference>
<dbReference type="Proteomes" id="UP001589700">
    <property type="component" value="Unassembled WGS sequence"/>
</dbReference>
<keyword evidence="2" id="KW-0805">Transcription regulation</keyword>
<evidence type="ECO:0000256" key="4">
    <source>
        <dbReference type="ARBA" id="ARBA00023159"/>
    </source>
</evidence>
<dbReference type="Gene3D" id="3.40.190.290">
    <property type="match status" value="1"/>
</dbReference>
<dbReference type="EMBL" id="JBHMDY010000004">
    <property type="protein sequence ID" value="MFB9259747.1"/>
    <property type="molecule type" value="Genomic_DNA"/>
</dbReference>
<dbReference type="SUPFAM" id="SSF53850">
    <property type="entry name" value="Periplasmic binding protein-like II"/>
    <property type="match status" value="1"/>
</dbReference>
<organism evidence="7 8">
    <name type="scientific">Dietzia aerolata</name>
    <dbReference type="NCBI Taxonomy" id="595984"/>
    <lineage>
        <taxon>Bacteria</taxon>
        <taxon>Bacillati</taxon>
        <taxon>Actinomycetota</taxon>
        <taxon>Actinomycetes</taxon>
        <taxon>Mycobacteriales</taxon>
        <taxon>Dietziaceae</taxon>
        <taxon>Dietzia</taxon>
    </lineage>
</organism>
<dbReference type="InterPro" id="IPR000847">
    <property type="entry name" value="LysR_HTH_N"/>
</dbReference>
<dbReference type="NCBIfam" id="NF009888">
    <property type="entry name" value="PRK13348.1"/>
    <property type="match status" value="1"/>
</dbReference>
<dbReference type="PANTHER" id="PTHR30579">
    <property type="entry name" value="TRANSCRIPTIONAL REGULATOR"/>
    <property type="match status" value="1"/>
</dbReference>
<dbReference type="SUPFAM" id="SSF46785">
    <property type="entry name" value="Winged helix' DNA-binding domain"/>
    <property type="match status" value="1"/>
</dbReference>
<evidence type="ECO:0000256" key="2">
    <source>
        <dbReference type="ARBA" id="ARBA00023015"/>
    </source>
</evidence>
<evidence type="ECO:0000256" key="3">
    <source>
        <dbReference type="ARBA" id="ARBA00023125"/>
    </source>
</evidence>
<evidence type="ECO:0000313" key="7">
    <source>
        <dbReference type="EMBL" id="MFB9259747.1"/>
    </source>
</evidence>
<dbReference type="Pfam" id="PF03466">
    <property type="entry name" value="LysR_substrate"/>
    <property type="match status" value="1"/>
</dbReference>
<dbReference type="InterPro" id="IPR036390">
    <property type="entry name" value="WH_DNA-bd_sf"/>
</dbReference>
<evidence type="ECO:0000259" key="6">
    <source>
        <dbReference type="PROSITE" id="PS50931"/>
    </source>
</evidence>
<dbReference type="Pfam" id="PF00126">
    <property type="entry name" value="HTH_1"/>
    <property type="match status" value="1"/>
</dbReference>
<evidence type="ECO:0000256" key="1">
    <source>
        <dbReference type="ARBA" id="ARBA00009437"/>
    </source>
</evidence>
<dbReference type="InterPro" id="IPR036388">
    <property type="entry name" value="WH-like_DNA-bd_sf"/>
</dbReference>
<protein>
    <submittedName>
        <fullName evidence="7">LysR family transcriptional regulator ArgP</fullName>
    </submittedName>
</protein>
<dbReference type="PRINTS" id="PR00039">
    <property type="entry name" value="HTHLYSR"/>
</dbReference>
<dbReference type="InterPro" id="IPR005119">
    <property type="entry name" value="LysR_subst-bd"/>
</dbReference>
<keyword evidence="5" id="KW-0804">Transcription</keyword>
<name>A0ABV5JQS0_9ACTN</name>
<keyword evidence="4" id="KW-0010">Activator</keyword>
<comment type="caution">
    <text evidence="7">The sequence shown here is derived from an EMBL/GenBank/DDBJ whole genome shotgun (WGS) entry which is preliminary data.</text>
</comment>
<dbReference type="Gene3D" id="1.10.10.10">
    <property type="entry name" value="Winged helix-like DNA-binding domain superfamily/Winged helix DNA-binding domain"/>
    <property type="match status" value="1"/>
</dbReference>
<keyword evidence="3" id="KW-0238">DNA-binding</keyword>
<reference evidence="7 8" key="1">
    <citation type="submission" date="2024-09" db="EMBL/GenBank/DDBJ databases">
        <authorList>
            <person name="Sun Q."/>
            <person name="Mori K."/>
        </authorList>
    </citation>
    <scope>NUCLEOTIDE SEQUENCE [LARGE SCALE GENOMIC DNA]</scope>
    <source>
        <strain evidence="7 8">CCM 7659</strain>
    </source>
</reference>
<sequence length="304" mass="33426">MSALHLDQLRTLAAVVDLGSFEAAAAHLHITQSAVSQRIRAMEEAAGRILVRRERPIVATESGEVVLRTARQMLHLEESLAGELGADRDGTGAAQEHVTLAVACNSDSLATWFLDAMTEVHSAGHRVFDLRREDESLSIELLRRGEVMAAVTSESRPVQGCRALPLGSMRYVPCASPGFVARHLRGDDTSPTAALGRAPIVDFDRSDAHQNHYYRRLTRRQPTGPRHYIPSTHDHARAIVAGLGWGLIPEQLATPWLVSGEIVDVFPDRPLDVPLFWQHWKLQSPDLDALTAAVLDTARAELRT</sequence>
<evidence type="ECO:0000256" key="5">
    <source>
        <dbReference type="ARBA" id="ARBA00023163"/>
    </source>
</evidence>
<evidence type="ECO:0000313" key="8">
    <source>
        <dbReference type="Proteomes" id="UP001589700"/>
    </source>
</evidence>
<dbReference type="RefSeq" id="WP_182631789.1">
    <property type="nucleotide sequence ID" value="NZ_JAALDM010000083.1"/>
</dbReference>
<dbReference type="NCBIfam" id="NF002964">
    <property type="entry name" value="PRK03635.1"/>
    <property type="match status" value="1"/>
</dbReference>
<keyword evidence="8" id="KW-1185">Reference proteome</keyword>
<accession>A0ABV5JQS0</accession>
<dbReference type="PROSITE" id="PS50931">
    <property type="entry name" value="HTH_LYSR"/>
    <property type="match status" value="1"/>
</dbReference>
<dbReference type="InterPro" id="IPR017685">
    <property type="entry name" value="ArgP"/>
</dbReference>